<reference evidence="1 2" key="1">
    <citation type="submission" date="2020-02" db="EMBL/GenBank/DDBJ databases">
        <title>Genome sequence of the type strain DSM 27180 of Arthrobacter silviterrae.</title>
        <authorList>
            <person name="Gao J."/>
            <person name="Sun J."/>
        </authorList>
    </citation>
    <scope>NUCLEOTIDE SEQUENCE [LARGE SCALE GENOMIC DNA]</scope>
    <source>
        <strain evidence="1 2">DSM 27180</strain>
    </source>
</reference>
<protein>
    <recommendedName>
        <fullName evidence="3">SRPBCC domain-containing protein</fullName>
    </recommendedName>
</protein>
<dbReference type="Proteomes" id="UP000479226">
    <property type="component" value="Unassembled WGS sequence"/>
</dbReference>
<name>A0ABX0D8H0_9MICC</name>
<dbReference type="InterPro" id="IPR023393">
    <property type="entry name" value="START-like_dom_sf"/>
</dbReference>
<dbReference type="SUPFAM" id="SSF55961">
    <property type="entry name" value="Bet v1-like"/>
    <property type="match status" value="1"/>
</dbReference>
<evidence type="ECO:0000313" key="1">
    <source>
        <dbReference type="EMBL" id="NGN83204.1"/>
    </source>
</evidence>
<evidence type="ECO:0000313" key="2">
    <source>
        <dbReference type="Proteomes" id="UP000479226"/>
    </source>
</evidence>
<keyword evidence="2" id="KW-1185">Reference proteome</keyword>
<organism evidence="1 2">
    <name type="scientific">Arthrobacter silviterrae</name>
    <dbReference type="NCBI Taxonomy" id="2026658"/>
    <lineage>
        <taxon>Bacteria</taxon>
        <taxon>Bacillati</taxon>
        <taxon>Actinomycetota</taxon>
        <taxon>Actinomycetes</taxon>
        <taxon>Micrococcales</taxon>
        <taxon>Micrococcaceae</taxon>
        <taxon>Arthrobacter</taxon>
    </lineage>
</organism>
<evidence type="ECO:0008006" key="3">
    <source>
        <dbReference type="Google" id="ProtNLM"/>
    </source>
</evidence>
<dbReference type="RefSeq" id="WP_165181296.1">
    <property type="nucleotide sequence ID" value="NZ_JAAKZI010000008.1"/>
</dbReference>
<comment type="caution">
    <text evidence="1">The sequence shown here is derived from an EMBL/GenBank/DDBJ whole genome shotgun (WGS) entry which is preliminary data.</text>
</comment>
<sequence>MSSIFSHAPEPDYVLPAEATWQVISEVVGTDAVHAFDGFTDAVHLWWPVSEQSEFGEGSHVAFLRDNFVEEGEDGDELAWADIVEWESPTLLRLDWRVADAPLSPSEVEVRFEDLVDGACRISIGFEAMTAGDSHLVCDWPLILSRYARFMGGALRLD</sequence>
<dbReference type="Gene3D" id="3.30.530.20">
    <property type="match status" value="1"/>
</dbReference>
<proteinExistence type="predicted"/>
<dbReference type="EMBL" id="JAAKZI010000008">
    <property type="protein sequence ID" value="NGN83204.1"/>
    <property type="molecule type" value="Genomic_DNA"/>
</dbReference>
<gene>
    <name evidence="1" type="ORF">G6N77_06970</name>
</gene>
<accession>A0ABX0D8H0</accession>